<dbReference type="SFLD" id="SFLDS00003">
    <property type="entry name" value="Haloacid_Dehalogenase"/>
    <property type="match status" value="1"/>
</dbReference>
<evidence type="ECO:0000256" key="8">
    <source>
        <dbReference type="ARBA" id="ARBA00022967"/>
    </source>
</evidence>
<feature type="transmembrane region" description="Helical" evidence="12">
    <location>
        <begin position="158"/>
        <end position="178"/>
    </location>
</feature>
<dbReference type="InterPro" id="IPR008250">
    <property type="entry name" value="ATPase_P-typ_transduc_dom_A_sf"/>
</dbReference>
<dbReference type="NCBIfam" id="TIGR01511">
    <property type="entry name" value="ATPase-IB1_Cu"/>
    <property type="match status" value="1"/>
</dbReference>
<dbReference type="Gene3D" id="2.70.150.10">
    <property type="entry name" value="Calcium-transporting ATPase, cytoplasmic transduction domain A"/>
    <property type="match status" value="1"/>
</dbReference>
<dbReference type="PRINTS" id="PR00119">
    <property type="entry name" value="CATATPASE"/>
</dbReference>
<dbReference type="InterPro" id="IPR023298">
    <property type="entry name" value="ATPase_P-typ_TM_dom_sf"/>
</dbReference>
<dbReference type="InterPro" id="IPR006121">
    <property type="entry name" value="HMA_dom"/>
</dbReference>
<dbReference type="InterPro" id="IPR018303">
    <property type="entry name" value="ATPase_P-typ_P_site"/>
</dbReference>
<dbReference type="SUPFAM" id="SSF56784">
    <property type="entry name" value="HAD-like"/>
    <property type="match status" value="1"/>
</dbReference>
<evidence type="ECO:0000256" key="5">
    <source>
        <dbReference type="ARBA" id="ARBA00022723"/>
    </source>
</evidence>
<dbReference type="Gene3D" id="3.30.70.100">
    <property type="match status" value="1"/>
</dbReference>
<evidence type="ECO:0000256" key="2">
    <source>
        <dbReference type="ARBA" id="ARBA00006024"/>
    </source>
</evidence>
<dbReference type="EMBL" id="JBHTBF010000002">
    <property type="protein sequence ID" value="MFC7317523.1"/>
    <property type="molecule type" value="Genomic_DNA"/>
</dbReference>
<dbReference type="InterPro" id="IPR023214">
    <property type="entry name" value="HAD_sf"/>
</dbReference>
<keyword evidence="7" id="KW-0067">ATP-binding</keyword>
<dbReference type="PRINTS" id="PR00943">
    <property type="entry name" value="CUATPASE"/>
</dbReference>
<evidence type="ECO:0000313" key="14">
    <source>
        <dbReference type="EMBL" id="MFC7317523.1"/>
    </source>
</evidence>
<evidence type="ECO:0000256" key="1">
    <source>
        <dbReference type="ARBA" id="ARBA00004651"/>
    </source>
</evidence>
<dbReference type="FunFam" id="2.70.150.10:FF:000020">
    <property type="entry name" value="Copper-exporting P-type ATPase A"/>
    <property type="match status" value="1"/>
</dbReference>
<keyword evidence="5" id="KW-0479">Metal-binding</keyword>
<evidence type="ECO:0000256" key="4">
    <source>
        <dbReference type="ARBA" id="ARBA00022692"/>
    </source>
</evidence>
<dbReference type="NCBIfam" id="TIGR01494">
    <property type="entry name" value="ATPase_P-type"/>
    <property type="match status" value="1"/>
</dbReference>
<comment type="caution">
    <text evidence="14">The sequence shown here is derived from an EMBL/GenBank/DDBJ whole genome shotgun (WGS) entry which is preliminary data.</text>
</comment>
<feature type="region of interest" description="Disordered" evidence="11">
    <location>
        <begin position="738"/>
        <end position="793"/>
    </location>
</feature>
<dbReference type="Pfam" id="PF00702">
    <property type="entry name" value="Hydrolase"/>
    <property type="match status" value="1"/>
</dbReference>
<evidence type="ECO:0000313" key="15">
    <source>
        <dbReference type="Proteomes" id="UP001596547"/>
    </source>
</evidence>
<reference evidence="14 15" key="1">
    <citation type="journal article" date="2019" name="Int. J. Syst. Evol. Microbiol.">
        <title>The Global Catalogue of Microorganisms (GCM) 10K type strain sequencing project: providing services to taxonomists for standard genome sequencing and annotation.</title>
        <authorList>
            <consortium name="The Broad Institute Genomics Platform"/>
            <consortium name="The Broad Institute Genome Sequencing Center for Infectious Disease"/>
            <person name="Wu L."/>
            <person name="Ma J."/>
        </authorList>
    </citation>
    <scope>NUCLEOTIDE SEQUENCE [LARGE SCALE GENOMIC DNA]</scope>
    <source>
        <strain evidence="14 15">PSR21</strain>
    </source>
</reference>
<dbReference type="PROSITE" id="PS00154">
    <property type="entry name" value="ATPASE_E1_E2"/>
    <property type="match status" value="1"/>
</dbReference>
<dbReference type="GO" id="GO:0005886">
    <property type="term" value="C:plasma membrane"/>
    <property type="evidence" value="ECO:0007669"/>
    <property type="project" value="UniProtKB-SubCell"/>
</dbReference>
<dbReference type="InterPro" id="IPR001757">
    <property type="entry name" value="P_typ_ATPase"/>
</dbReference>
<keyword evidence="8" id="KW-1278">Translocase</keyword>
<dbReference type="SFLD" id="SFLDF00027">
    <property type="entry name" value="p-type_atpase"/>
    <property type="match status" value="1"/>
</dbReference>
<dbReference type="InterPro" id="IPR044492">
    <property type="entry name" value="P_typ_ATPase_HD_dom"/>
</dbReference>
<evidence type="ECO:0000259" key="13">
    <source>
        <dbReference type="PROSITE" id="PS50846"/>
    </source>
</evidence>
<dbReference type="GO" id="GO:0005524">
    <property type="term" value="F:ATP binding"/>
    <property type="evidence" value="ECO:0007669"/>
    <property type="project" value="UniProtKB-KW"/>
</dbReference>
<protein>
    <submittedName>
        <fullName evidence="14">Heavy metal translocating P-type ATPase</fullName>
    </submittedName>
</protein>
<dbReference type="PANTHER" id="PTHR43520">
    <property type="entry name" value="ATP7, ISOFORM B"/>
    <property type="match status" value="1"/>
</dbReference>
<keyword evidence="3" id="KW-1003">Cell membrane</keyword>
<evidence type="ECO:0000256" key="12">
    <source>
        <dbReference type="SAM" id="Phobius"/>
    </source>
</evidence>
<dbReference type="SFLD" id="SFLDG00002">
    <property type="entry name" value="C1.7:_P-type_atpase_like"/>
    <property type="match status" value="1"/>
</dbReference>
<evidence type="ECO:0000256" key="11">
    <source>
        <dbReference type="SAM" id="MobiDB-lite"/>
    </source>
</evidence>
<dbReference type="Proteomes" id="UP001596547">
    <property type="component" value="Unassembled WGS sequence"/>
</dbReference>
<feature type="compositionally biased region" description="Basic and acidic residues" evidence="11">
    <location>
        <begin position="747"/>
        <end position="757"/>
    </location>
</feature>
<dbReference type="SUPFAM" id="SSF55008">
    <property type="entry name" value="HMA, heavy metal-associated domain"/>
    <property type="match status" value="1"/>
</dbReference>
<dbReference type="Pfam" id="PF00403">
    <property type="entry name" value="HMA"/>
    <property type="match status" value="1"/>
</dbReference>
<comment type="similarity">
    <text evidence="2">Belongs to the cation transport ATPase (P-type) (TC 3.A.3) family. Type IB subfamily.</text>
</comment>
<evidence type="ECO:0000256" key="3">
    <source>
        <dbReference type="ARBA" id="ARBA00022475"/>
    </source>
</evidence>
<feature type="transmembrane region" description="Helical" evidence="12">
    <location>
        <begin position="124"/>
        <end position="142"/>
    </location>
</feature>
<feature type="transmembrane region" description="Helical" evidence="12">
    <location>
        <begin position="184"/>
        <end position="207"/>
    </location>
</feature>
<dbReference type="SUPFAM" id="SSF81665">
    <property type="entry name" value="Calcium ATPase, transmembrane domain M"/>
    <property type="match status" value="1"/>
</dbReference>
<evidence type="ECO:0000256" key="7">
    <source>
        <dbReference type="ARBA" id="ARBA00022840"/>
    </source>
</evidence>
<dbReference type="Pfam" id="PF00122">
    <property type="entry name" value="E1-E2_ATPase"/>
    <property type="match status" value="1"/>
</dbReference>
<feature type="domain" description="HMA" evidence="13">
    <location>
        <begin position="3"/>
        <end position="69"/>
    </location>
</feature>
<evidence type="ECO:0000256" key="10">
    <source>
        <dbReference type="ARBA" id="ARBA00023136"/>
    </source>
</evidence>
<feature type="transmembrane region" description="Helical" evidence="12">
    <location>
        <begin position="376"/>
        <end position="398"/>
    </location>
</feature>
<keyword evidence="15" id="KW-1185">Reference proteome</keyword>
<evidence type="ECO:0000256" key="6">
    <source>
        <dbReference type="ARBA" id="ARBA00022741"/>
    </source>
</evidence>
<organism evidence="14 15">
    <name type="scientific">Halomarina halobia</name>
    <dbReference type="NCBI Taxonomy" id="3033386"/>
    <lineage>
        <taxon>Archaea</taxon>
        <taxon>Methanobacteriati</taxon>
        <taxon>Methanobacteriota</taxon>
        <taxon>Stenosarchaea group</taxon>
        <taxon>Halobacteria</taxon>
        <taxon>Halobacteriales</taxon>
        <taxon>Natronomonadaceae</taxon>
        <taxon>Halomarina</taxon>
    </lineage>
</organism>
<dbReference type="CDD" id="cd00371">
    <property type="entry name" value="HMA"/>
    <property type="match status" value="1"/>
</dbReference>
<dbReference type="Gene3D" id="3.40.1110.10">
    <property type="entry name" value="Calcium-transporting ATPase, cytoplasmic domain N"/>
    <property type="match status" value="1"/>
</dbReference>
<dbReference type="PROSITE" id="PS50846">
    <property type="entry name" value="HMA_2"/>
    <property type="match status" value="1"/>
</dbReference>
<dbReference type="AlphaFoldDB" id="A0ABD6AAE5"/>
<feature type="compositionally biased region" description="Acidic residues" evidence="11">
    <location>
        <begin position="758"/>
        <end position="767"/>
    </location>
</feature>
<sequence>MTRTVQFNVGGMSCSFCAESIRKAYDRTAGVSKVNVSLAHEEVLVEYEEDEVEEVELKDTLRELGYTIRDPDKVKQFEQQQEELEEGKRELIISGAAAIITAALMGFMIFVRGTFESQSPLMDLTVMTLALVTMFWPGFYILKKAYYSLRRGIFNQHVLLEAGAFGGLAGGFLGLFVYPEFPTVHFFAVSVFITTYHILSGYTSLIVRTRASRSVQDLLDLQPDTARRVHEDGEVEEVEVSEIEVGDHVRVKPGEKIPVDGEVIEGESAVDQSVATGESVPEEKQVGDEVIGGSVNETGTLLIEVTATGDDAFLQQVAHQIEEARAMKPGVLQLADRVLKYFVPGVLAAAAIAFVFWTVGPLLIGGDPNIQRGAFAALAALVLGYPCALGMATPLALIRGGGRAADRGILMRSGDAFQIFQDVEVIVLDKTGTITEGEPAVDEVVSLGETDETVLRVAAAAEAFSEHPLAKAILDHAEDRGVSAPDSSEFESVTGKGVRATVENQEVLVGKPGWLAEEGIDIGAGQEEIKRLQNRGNTVSGVTVDGRLLGLVAIGDTVKADAAGTIERMKSAGITPVMITGDNQRTASAVAEAVGIERVMAGVLPNDKTREIRDIQAEDVRVAMVGDGINDAPALTQADIGIAIGAGTDVAIESADIVLMGDRLGGVMDAYEIGKNSYAKTKQNLIIAFGFNGVGVPAAMTGLVHPVFAMLAMLASVTLVLANSFGGQLVSGEGINLDFSTEGEAPDEGKDDVHGEAEAEYEDEEMSAEVAATDQAQREEIDPRLEEPGDETG</sequence>
<keyword evidence="10 12" id="KW-0472">Membrane</keyword>
<dbReference type="NCBIfam" id="TIGR01525">
    <property type="entry name" value="ATPase-IB_hvy"/>
    <property type="match status" value="1"/>
</dbReference>
<dbReference type="InterPro" id="IPR059000">
    <property type="entry name" value="ATPase_P-type_domA"/>
</dbReference>
<dbReference type="Gene3D" id="3.40.50.1000">
    <property type="entry name" value="HAD superfamily/HAD-like"/>
    <property type="match status" value="1"/>
</dbReference>
<keyword evidence="9 12" id="KW-1133">Transmembrane helix</keyword>
<dbReference type="PANTHER" id="PTHR43520:SF8">
    <property type="entry name" value="P-TYPE CU(+) TRANSPORTER"/>
    <property type="match status" value="1"/>
</dbReference>
<dbReference type="InterPro" id="IPR036412">
    <property type="entry name" value="HAD-like_sf"/>
</dbReference>
<proteinExistence type="inferred from homology"/>
<dbReference type="InterPro" id="IPR036163">
    <property type="entry name" value="HMA_dom_sf"/>
</dbReference>
<evidence type="ECO:0000256" key="9">
    <source>
        <dbReference type="ARBA" id="ARBA00022989"/>
    </source>
</evidence>
<feature type="transmembrane region" description="Helical" evidence="12">
    <location>
        <begin position="91"/>
        <end position="112"/>
    </location>
</feature>
<name>A0ABD6AAE5_9EURY</name>
<dbReference type="GeneID" id="79315804"/>
<dbReference type="GO" id="GO:0046872">
    <property type="term" value="F:metal ion binding"/>
    <property type="evidence" value="ECO:0007669"/>
    <property type="project" value="UniProtKB-KW"/>
</dbReference>
<feature type="transmembrane region" description="Helical" evidence="12">
    <location>
        <begin position="685"/>
        <end position="704"/>
    </location>
</feature>
<keyword evidence="4 12" id="KW-0812">Transmembrane</keyword>
<dbReference type="InterPro" id="IPR023299">
    <property type="entry name" value="ATPase_P-typ_cyto_dom_N"/>
</dbReference>
<feature type="transmembrane region" description="Helical" evidence="12">
    <location>
        <begin position="341"/>
        <end position="364"/>
    </location>
</feature>
<gene>
    <name evidence="14" type="ORF">ACFQPE_12095</name>
</gene>
<comment type="subcellular location">
    <subcellularLocation>
        <location evidence="1">Cell membrane</location>
        <topology evidence="1">Multi-pass membrane protein</topology>
    </subcellularLocation>
</comment>
<dbReference type="InterPro" id="IPR027256">
    <property type="entry name" value="P-typ_ATPase_IB"/>
</dbReference>
<keyword evidence="6" id="KW-0547">Nucleotide-binding</keyword>
<accession>A0ABD6AAE5</accession>
<feature type="compositionally biased region" description="Basic and acidic residues" evidence="11">
    <location>
        <begin position="776"/>
        <end position="787"/>
    </location>
</feature>
<dbReference type="SUPFAM" id="SSF81653">
    <property type="entry name" value="Calcium ATPase, transduction domain A"/>
    <property type="match status" value="1"/>
</dbReference>
<dbReference type="RefSeq" id="WP_276303230.1">
    <property type="nucleotide sequence ID" value="NZ_CP119992.1"/>
</dbReference>